<sequence>MALVLKPEMEVLRPTVVVMTYRLSRMLRPALLVDIDLPDNNRFDAMAARGDLQARGRQILRQSSFTDVFGDREYRFVGLMRAGRRQVTRLV</sequence>
<evidence type="ECO:0000313" key="2">
    <source>
        <dbReference type="Proteomes" id="UP001272097"/>
    </source>
</evidence>
<accession>A0ABU4X5H6</accession>
<dbReference type="Proteomes" id="UP001272097">
    <property type="component" value="Unassembled WGS sequence"/>
</dbReference>
<keyword evidence="2" id="KW-1185">Reference proteome</keyword>
<reference evidence="1 2" key="1">
    <citation type="submission" date="2023-08" db="EMBL/GenBank/DDBJ databases">
        <title>Implementing the SeqCode for naming new Mesorhizobium species isolated from Vachellia karroo root nodules.</title>
        <authorList>
            <person name="Van Lill M."/>
        </authorList>
    </citation>
    <scope>NUCLEOTIDE SEQUENCE [LARGE SCALE GENOMIC DNA]</scope>
    <source>
        <strain evidence="1 2">VK3E</strain>
    </source>
</reference>
<organism evidence="1 2">
    <name type="scientific">Mesorhizobium australafricanum</name>
    <dbReference type="NCBI Taxonomy" id="3072311"/>
    <lineage>
        <taxon>Bacteria</taxon>
        <taxon>Pseudomonadati</taxon>
        <taxon>Pseudomonadota</taxon>
        <taxon>Alphaproteobacteria</taxon>
        <taxon>Hyphomicrobiales</taxon>
        <taxon>Phyllobacteriaceae</taxon>
        <taxon>Mesorhizobium</taxon>
    </lineage>
</organism>
<comment type="caution">
    <text evidence="1">The sequence shown here is derived from an EMBL/GenBank/DDBJ whole genome shotgun (WGS) entry which is preliminary data.</text>
</comment>
<dbReference type="RefSeq" id="WP_320217560.1">
    <property type="nucleotide sequence ID" value="NZ_JAVIIS010000069.1"/>
</dbReference>
<gene>
    <name evidence="1" type="ORF">RFM51_28830</name>
</gene>
<protein>
    <submittedName>
        <fullName evidence="1">Uncharacterized protein</fullName>
    </submittedName>
</protein>
<dbReference type="EMBL" id="JAVIIS010000069">
    <property type="protein sequence ID" value="MDX8443577.1"/>
    <property type="molecule type" value="Genomic_DNA"/>
</dbReference>
<proteinExistence type="predicted"/>
<name>A0ABU4X5H6_9HYPH</name>
<evidence type="ECO:0000313" key="1">
    <source>
        <dbReference type="EMBL" id="MDX8443577.1"/>
    </source>
</evidence>